<keyword evidence="3 5" id="KW-1133">Transmembrane helix</keyword>
<accession>A0A914XC05</accession>
<feature type="transmembrane region" description="Helical" evidence="5">
    <location>
        <begin position="84"/>
        <end position="106"/>
    </location>
</feature>
<feature type="transmembrane region" description="Helical" evidence="5">
    <location>
        <begin position="197"/>
        <end position="215"/>
    </location>
</feature>
<feature type="transmembrane region" description="Helical" evidence="5">
    <location>
        <begin position="613"/>
        <end position="636"/>
    </location>
</feature>
<evidence type="ECO:0000256" key="3">
    <source>
        <dbReference type="ARBA" id="ARBA00022989"/>
    </source>
</evidence>
<organism evidence="8 9">
    <name type="scientific">Plectus sambesii</name>
    <dbReference type="NCBI Taxonomy" id="2011161"/>
    <lineage>
        <taxon>Eukaryota</taxon>
        <taxon>Metazoa</taxon>
        <taxon>Ecdysozoa</taxon>
        <taxon>Nematoda</taxon>
        <taxon>Chromadorea</taxon>
        <taxon>Plectida</taxon>
        <taxon>Plectina</taxon>
        <taxon>Plectoidea</taxon>
        <taxon>Plectidae</taxon>
        <taxon>Plectus</taxon>
    </lineage>
</organism>
<dbReference type="Pfam" id="PF06664">
    <property type="entry name" value="WLS-like_TM"/>
    <property type="match status" value="1"/>
</dbReference>
<feature type="transmembrane region" description="Helical" evidence="5">
    <location>
        <begin position="714"/>
        <end position="737"/>
    </location>
</feature>
<evidence type="ECO:0000256" key="2">
    <source>
        <dbReference type="ARBA" id="ARBA00022692"/>
    </source>
</evidence>
<dbReference type="Proteomes" id="UP000887566">
    <property type="component" value="Unplaced"/>
</dbReference>
<sequence>MGSVARLYLITSVGYTLSTLSLIPATVFAAYKIAHDSNRRDSKYLLRLIIFVCLWVSGVLNGIAALDRARKTVLFQQGFCELLIIFAVLFETILWYSFLFESVALVERTVQSLRRTNAPFYSACTATALALLNVAVLLGVMLDATTEDGIPICWGSLRLEHNGILLIPRILILGISWICLLSSLIFLVVFNIDIQSVLFVISLTIFLGVPSYLQLHPLWATSANASPAEVSQVQLYSTTMAVWLPFTGFFLSVSMAGIETLSKFLPSVRPHVIEPRMTRASLQTMTSVCSADNYYDVDRRWLLHTTRCESGLISIDEKALFDQHSHSRLPSLSASLADLSRNMEEALAKGASFRSQLRRVLDDTLSVKISSLDQLIAPTHSHDRCERSLQMRIYTMSKQHFASVIGILLLSFACLLLVGLAGPPITSTISMKMSEQRNSSTPTINLAKGPFNILTPTLSPYCQQLWVMAEITSKEVQQDASFQSRFHVLVTISGVMSGGKTDPVGKTTGNRTHDLSCSGDKCQVIVIAHIGSLRYTTYQLDVRFFGLEEFNTKFGIKDILFHFKSYNPLFTKLELVFRFLFVIITFGVTVAYFQALRPYPLFHWALEQKGLAFLLPLLLFYDNPLFPMIFVTTGGFPVLAEGFFQATFLCALLLYWLCIYHGIRQSNRSFITFYLPKLISVGTIWFCAVLITFWDRMHMIQDPAWFSESYQPSSIFALVKSIFFAAGVVYILFLLFWIVRAYGELRNMPYFDIRLKFFTASTVFVIAVTVLLTAAKFGVAPSVEDHFVAQMSTTYESSTDFVAVYSLLNLYLYTMAYVYAPPGGSNRNAGTVTYDSLTGGADDVLMNESEDELIYGASDFLADSKPRRVSSSDSDEINLFAT</sequence>
<evidence type="ECO:0000259" key="6">
    <source>
        <dbReference type="Pfam" id="PF06664"/>
    </source>
</evidence>
<feature type="transmembrane region" description="Helical" evidence="5">
    <location>
        <begin position="757"/>
        <end position="781"/>
    </location>
</feature>
<reference evidence="9" key="1">
    <citation type="submission" date="2022-11" db="UniProtKB">
        <authorList>
            <consortium name="WormBaseParasite"/>
        </authorList>
    </citation>
    <scope>IDENTIFICATION</scope>
</reference>
<protein>
    <submittedName>
        <fullName evidence="9">Uncharacterized protein</fullName>
    </submittedName>
</protein>
<dbReference type="InterPro" id="IPR047843">
    <property type="entry name" value="WLS-like_TM"/>
</dbReference>
<keyword evidence="2 5" id="KW-0812">Transmembrane</keyword>
<evidence type="ECO:0000313" key="8">
    <source>
        <dbReference type="Proteomes" id="UP000887566"/>
    </source>
</evidence>
<evidence type="ECO:0000256" key="5">
    <source>
        <dbReference type="SAM" id="Phobius"/>
    </source>
</evidence>
<dbReference type="PANTHER" id="PTHR31918:SF1">
    <property type="entry name" value="TRANSMEMBRANE PROTEIN 181"/>
    <property type="match status" value="1"/>
</dbReference>
<dbReference type="GO" id="GO:0015643">
    <property type="term" value="F:toxic substance binding"/>
    <property type="evidence" value="ECO:0007669"/>
    <property type="project" value="InterPro"/>
</dbReference>
<feature type="transmembrane region" description="Helical" evidence="5">
    <location>
        <begin position="12"/>
        <end position="33"/>
    </location>
</feature>
<feature type="transmembrane region" description="Helical" evidence="5">
    <location>
        <begin position="575"/>
        <end position="593"/>
    </location>
</feature>
<feature type="transmembrane region" description="Helical" evidence="5">
    <location>
        <begin position="166"/>
        <end position="190"/>
    </location>
</feature>
<feature type="transmembrane region" description="Helical" evidence="5">
    <location>
        <begin position="401"/>
        <end position="422"/>
    </location>
</feature>
<evidence type="ECO:0000259" key="7">
    <source>
        <dbReference type="Pfam" id="PF21885"/>
    </source>
</evidence>
<feature type="transmembrane region" description="Helical" evidence="5">
    <location>
        <begin position="45"/>
        <end position="64"/>
    </location>
</feature>
<evidence type="ECO:0000256" key="4">
    <source>
        <dbReference type="ARBA" id="ARBA00023136"/>
    </source>
</evidence>
<evidence type="ECO:0000313" key="9">
    <source>
        <dbReference type="WBParaSite" id="PSAMB.scaffold776size41489.g8675.t1"/>
    </source>
</evidence>
<dbReference type="PANTHER" id="PTHR31918">
    <property type="entry name" value="TRANSMEMBRANE PROTEIN 181"/>
    <property type="match status" value="1"/>
</dbReference>
<name>A0A914XC05_9BILA</name>
<dbReference type="AlphaFoldDB" id="A0A914XC05"/>
<dbReference type="GO" id="GO:0016020">
    <property type="term" value="C:membrane"/>
    <property type="evidence" value="ECO:0007669"/>
    <property type="project" value="UniProtKB-SubCell"/>
</dbReference>
<feature type="transmembrane region" description="Helical" evidence="5">
    <location>
        <begin position="675"/>
        <end position="694"/>
    </location>
</feature>
<feature type="domain" description="TMEM181 GOLD" evidence="7">
    <location>
        <begin position="449"/>
        <end position="566"/>
    </location>
</feature>
<dbReference type="InterPro" id="IPR054077">
    <property type="entry name" value="TMEM181_GOLD"/>
</dbReference>
<proteinExistence type="predicted"/>
<feature type="transmembrane region" description="Helical" evidence="5">
    <location>
        <begin position="801"/>
        <end position="820"/>
    </location>
</feature>
<feature type="transmembrane region" description="Helical" evidence="5">
    <location>
        <begin position="118"/>
        <end position="142"/>
    </location>
</feature>
<evidence type="ECO:0000256" key="1">
    <source>
        <dbReference type="ARBA" id="ARBA00004141"/>
    </source>
</evidence>
<feature type="transmembrane region" description="Helical" evidence="5">
    <location>
        <begin position="642"/>
        <end position="663"/>
    </location>
</feature>
<feature type="domain" description="Wntless-like transmembrane" evidence="6">
    <location>
        <begin position="567"/>
        <end position="821"/>
    </location>
</feature>
<dbReference type="WBParaSite" id="PSAMB.scaffold776size41489.g8675.t1">
    <property type="protein sequence ID" value="PSAMB.scaffold776size41489.g8675.t1"/>
    <property type="gene ID" value="PSAMB.scaffold776size41489.g8675"/>
</dbReference>
<dbReference type="InterPro" id="IPR040416">
    <property type="entry name" value="TMEM181"/>
</dbReference>
<comment type="subcellular location">
    <subcellularLocation>
        <location evidence="1">Membrane</location>
        <topology evidence="1">Multi-pass membrane protein</topology>
    </subcellularLocation>
</comment>
<keyword evidence="4 5" id="KW-0472">Membrane</keyword>
<dbReference type="Pfam" id="PF21885">
    <property type="entry name" value="TMEM181_GOLD"/>
    <property type="match status" value="1"/>
</dbReference>
<feature type="transmembrane region" description="Helical" evidence="5">
    <location>
        <begin position="235"/>
        <end position="258"/>
    </location>
</feature>
<keyword evidence="8" id="KW-1185">Reference proteome</keyword>